<dbReference type="SMART" id="SM01152">
    <property type="entry name" value="DUF167"/>
    <property type="match status" value="1"/>
</dbReference>
<evidence type="ECO:0000313" key="2">
    <source>
        <dbReference type="EMBL" id="PIT95410.1"/>
    </source>
</evidence>
<gene>
    <name evidence="2" type="ORF">COT98_00065</name>
</gene>
<sequence>MLDSYQQILIAKGEVYLRIKARPGAPVTAFKAIMADETVKVDLAAPAEGGRANAELIKALALELGVYKKDIKIISGAGERLKLVKIIKS</sequence>
<dbReference type="InterPro" id="IPR003746">
    <property type="entry name" value="DUF167"/>
</dbReference>
<evidence type="ECO:0000313" key="3">
    <source>
        <dbReference type="Proteomes" id="UP000228900"/>
    </source>
</evidence>
<dbReference type="GO" id="GO:0005737">
    <property type="term" value="C:cytoplasm"/>
    <property type="evidence" value="ECO:0007669"/>
    <property type="project" value="TreeGrafter"/>
</dbReference>
<dbReference type="NCBIfam" id="TIGR00251">
    <property type="entry name" value="DUF167 family protein"/>
    <property type="match status" value="1"/>
</dbReference>
<organism evidence="2 3">
    <name type="scientific">Candidatus Falkowbacteria bacterium CG10_big_fil_rev_8_21_14_0_10_39_9</name>
    <dbReference type="NCBI Taxonomy" id="1974566"/>
    <lineage>
        <taxon>Bacteria</taxon>
        <taxon>Candidatus Falkowiibacteriota</taxon>
    </lineage>
</organism>
<comment type="caution">
    <text evidence="2">The sequence shown here is derived from an EMBL/GenBank/DDBJ whole genome shotgun (WGS) entry which is preliminary data.</text>
</comment>
<dbReference type="PANTHER" id="PTHR13420:SF7">
    <property type="entry name" value="UPF0235 PROTEIN C15ORF40"/>
    <property type="match status" value="1"/>
</dbReference>
<proteinExistence type="inferred from homology"/>
<dbReference type="SUPFAM" id="SSF69786">
    <property type="entry name" value="YggU-like"/>
    <property type="match status" value="1"/>
</dbReference>
<dbReference type="InterPro" id="IPR036591">
    <property type="entry name" value="YggU-like_sf"/>
</dbReference>
<accession>A0A2M6WRJ7</accession>
<name>A0A2M6WRJ7_9BACT</name>
<dbReference type="AlphaFoldDB" id="A0A2M6WRJ7"/>
<dbReference type="Proteomes" id="UP000228900">
    <property type="component" value="Unassembled WGS sequence"/>
</dbReference>
<comment type="similarity">
    <text evidence="1">Belongs to the UPF0235 family.</text>
</comment>
<dbReference type="Gene3D" id="3.30.1200.10">
    <property type="entry name" value="YggU-like"/>
    <property type="match status" value="1"/>
</dbReference>
<reference evidence="3" key="1">
    <citation type="submission" date="2017-09" db="EMBL/GenBank/DDBJ databases">
        <title>Depth-based differentiation of microbial function through sediment-hosted aquifers and enrichment of novel symbionts in the deep terrestrial subsurface.</title>
        <authorList>
            <person name="Probst A.J."/>
            <person name="Ladd B."/>
            <person name="Jarett J.K."/>
            <person name="Geller-Mcgrath D.E."/>
            <person name="Sieber C.M.K."/>
            <person name="Emerson J.B."/>
            <person name="Anantharaman K."/>
            <person name="Thomas B.C."/>
            <person name="Malmstrom R."/>
            <person name="Stieglmeier M."/>
            <person name="Klingl A."/>
            <person name="Woyke T."/>
            <person name="Ryan C.M."/>
            <person name="Banfield J.F."/>
        </authorList>
    </citation>
    <scope>NUCLEOTIDE SEQUENCE [LARGE SCALE GENOMIC DNA]</scope>
</reference>
<dbReference type="PANTHER" id="PTHR13420">
    <property type="entry name" value="UPF0235 PROTEIN C15ORF40"/>
    <property type="match status" value="1"/>
</dbReference>
<dbReference type="Pfam" id="PF02594">
    <property type="entry name" value="DUF167"/>
    <property type="match status" value="1"/>
</dbReference>
<protein>
    <submittedName>
        <fullName evidence="2">Uncharacterized protein</fullName>
    </submittedName>
</protein>
<evidence type="ECO:0000256" key="1">
    <source>
        <dbReference type="ARBA" id="ARBA00010364"/>
    </source>
</evidence>
<dbReference type="EMBL" id="PFAQ01000001">
    <property type="protein sequence ID" value="PIT95410.1"/>
    <property type="molecule type" value="Genomic_DNA"/>
</dbReference>